<name>A0A383XR23_9GAMM</name>
<proteinExistence type="predicted"/>
<organism evidence="1 2">
    <name type="scientific">Abyssibacter profundi</name>
    <dbReference type="NCBI Taxonomy" id="2182787"/>
    <lineage>
        <taxon>Bacteria</taxon>
        <taxon>Pseudomonadati</taxon>
        <taxon>Pseudomonadota</taxon>
        <taxon>Gammaproteobacteria</taxon>
        <taxon>Chromatiales</taxon>
        <taxon>Oceanococcaceae</taxon>
        <taxon>Abyssibacter</taxon>
    </lineage>
</organism>
<reference evidence="1 2" key="1">
    <citation type="submission" date="2018-05" db="EMBL/GenBank/DDBJ databases">
        <title>Abyssibacter profundi OUC007T gen. nov., sp. nov, a marine bacterium isolated from seawater of the Mariana Trench.</title>
        <authorList>
            <person name="Zhou S."/>
        </authorList>
    </citation>
    <scope>NUCLEOTIDE SEQUENCE [LARGE SCALE GENOMIC DNA]</scope>
    <source>
        <strain evidence="1 2">OUC007</strain>
    </source>
</reference>
<gene>
    <name evidence="1" type="ORF">DEH80_14480</name>
</gene>
<dbReference type="EMBL" id="QEQK01000014">
    <property type="protein sequence ID" value="PWN55077.1"/>
    <property type="molecule type" value="Genomic_DNA"/>
</dbReference>
<comment type="caution">
    <text evidence="1">The sequence shown here is derived from an EMBL/GenBank/DDBJ whole genome shotgun (WGS) entry which is preliminary data.</text>
</comment>
<dbReference type="AlphaFoldDB" id="A0A383XR23"/>
<dbReference type="Proteomes" id="UP000251800">
    <property type="component" value="Unassembled WGS sequence"/>
</dbReference>
<evidence type="ECO:0000313" key="1">
    <source>
        <dbReference type="EMBL" id="PWN55077.1"/>
    </source>
</evidence>
<sequence>MFLAGLGVARLNPPEPVPVTPAPQARPAIDAEIAKLTESMYVARQLDVGEVDAARDYLALSMDLDILALAEQLEALGPQRRAAALSVLAEIHEYRENYPSIIETRDKTRQPDLAAMRSDVDAVLERAAALAPAGRLQF</sequence>
<evidence type="ECO:0000313" key="2">
    <source>
        <dbReference type="Proteomes" id="UP000251800"/>
    </source>
</evidence>
<keyword evidence="2" id="KW-1185">Reference proteome</keyword>
<accession>A0A383XR23</accession>
<protein>
    <submittedName>
        <fullName evidence="1">Uncharacterized protein</fullName>
    </submittedName>
</protein>